<name>A0A1A8XJ43_9RHOO</name>
<dbReference type="PROSITE" id="PS50885">
    <property type="entry name" value="HAMP"/>
    <property type="match status" value="1"/>
</dbReference>
<accession>A0A1A8XJ43</accession>
<dbReference type="GO" id="GO:0008081">
    <property type="term" value="F:phosphoric diester hydrolase activity"/>
    <property type="evidence" value="ECO:0007669"/>
    <property type="project" value="UniProtKB-ARBA"/>
</dbReference>
<dbReference type="Gene3D" id="1.10.3210.10">
    <property type="entry name" value="Hypothetical protein af1432"/>
    <property type="match status" value="2"/>
</dbReference>
<dbReference type="Gene3D" id="3.30.450.20">
    <property type="entry name" value="PAS domain"/>
    <property type="match status" value="1"/>
</dbReference>
<evidence type="ECO:0000256" key="2">
    <source>
        <dbReference type="SAM" id="Phobius"/>
    </source>
</evidence>
<dbReference type="PROSITE" id="PS51832">
    <property type="entry name" value="HD_GYP"/>
    <property type="match status" value="1"/>
</dbReference>
<evidence type="ECO:0000313" key="5">
    <source>
        <dbReference type="EMBL" id="SBT04716.1"/>
    </source>
</evidence>
<keyword evidence="2" id="KW-1133">Transmembrane helix</keyword>
<dbReference type="InterPro" id="IPR003607">
    <property type="entry name" value="HD/PDEase_dom"/>
</dbReference>
<dbReference type="Pfam" id="PF13487">
    <property type="entry name" value="HD_5"/>
    <property type="match status" value="1"/>
</dbReference>
<dbReference type="CDD" id="cd00077">
    <property type="entry name" value="HDc"/>
    <property type="match status" value="1"/>
</dbReference>
<dbReference type="GO" id="GO:0007165">
    <property type="term" value="P:signal transduction"/>
    <property type="evidence" value="ECO:0007669"/>
    <property type="project" value="InterPro"/>
</dbReference>
<dbReference type="SUPFAM" id="SSF109604">
    <property type="entry name" value="HD-domain/PDEase-like"/>
    <property type="match status" value="2"/>
</dbReference>
<keyword evidence="6" id="KW-1185">Reference proteome</keyword>
<dbReference type="Gene3D" id="3.30.450.40">
    <property type="match status" value="1"/>
</dbReference>
<gene>
    <name evidence="5" type="ORF">PROAA_1340023</name>
</gene>
<sequence length="979" mass="108229">MKRRFPLHVHISTLFLALLLIVGGVIGGIGYTISRDILKSTADAMSTRIGRETLREFTNLIGPAEMATRLMSMDEITRAESLDQRLENLGFIREALSNSPELSSLYVGYGNGDFFLVRRIWNGDERKHYDAPEQTAYVVQSIDHERTAPRGRFIFLDSSLATLRSDERPDYATSYDPRTRDWYKTAMTTSGQIKTPPYLFYTNKQVGTTLANRAGATSAVVGADILLATLDQTMAKQKVTPGTHTVLVNRTGQILAHEDNAKVIRLPPTADGRPVLATLSDFGAPVLAQLSPLIQGANDEMMQTRTLEVDGETWYVTVSPLKLEGAAPLFLISAIPEVELMAAAHTLMRQLFVAMALVIALAIPITWSLARAISGPLRKLAGEADAIRHFEFSKPVTVDSPVLEVSELALTMDSMKRTIRRFLDISMAVAAENNFDRLLPRLLTETISAADADAGVLYLTDNDVLLPATGLLSDGSELPPSAPRPDSITGSPLLHAAIQTRTARSARIAEADIDALGLVDAVKASGASHAIAVPLLNRQQHLVGAMVLLRNGETDDARLSFIGALSGSAAVSLEAKALIRAQKLLFEALIQLIAGAIDAKSAYTGGHCARVPELTKMLARAACDQTSGLFKDFSLNEDEWEAVHVAAWLHDCGKVTTPEYVVDKATKLETLYDRVHEIRMRFEVLKRDAEIACLKAIAAGKSEASAREKLSAELARLDDDFAFVASCNEGGEFMAPDKQERLRSIAERTWLRTLDDRIGISHEEKERKERSPAPDLPVLEPLLADKPEHRLERQAQDRMPENNRWGFKMPVPELLYNKGELYNLSVARGTLSEEERYKINEHIVQTLIMLSELPFPKHLREVPEIAAGHHEKMDGTGYPKRLHREEMSPLARMMAIADIFEALTAVDRPYKKGKTLSEAIKIMSFMKKDQHIDPDLFDLFLRSGIYRDYAARFMRPEQIDEVDISAYVSPPAEPASPLA</sequence>
<organism evidence="5 6">
    <name type="scientific">Candidatus Propionivibrio aalborgensis</name>
    <dbReference type="NCBI Taxonomy" id="1860101"/>
    <lineage>
        <taxon>Bacteria</taxon>
        <taxon>Pseudomonadati</taxon>
        <taxon>Pseudomonadota</taxon>
        <taxon>Betaproteobacteria</taxon>
        <taxon>Rhodocyclales</taxon>
        <taxon>Rhodocyclaceae</taxon>
        <taxon>Propionivibrio</taxon>
    </lineage>
</organism>
<dbReference type="Proteomes" id="UP000199600">
    <property type="component" value="Unassembled WGS sequence"/>
</dbReference>
<feature type="domain" description="HD-GYP" evidence="4">
    <location>
        <begin position="747"/>
        <end position="956"/>
    </location>
</feature>
<reference evidence="5 6" key="1">
    <citation type="submission" date="2016-06" db="EMBL/GenBank/DDBJ databases">
        <authorList>
            <person name="Kjaerup R.B."/>
            <person name="Dalgaard T.S."/>
            <person name="Juul-Madsen H.R."/>
        </authorList>
    </citation>
    <scope>NUCLEOTIDE SEQUENCE [LARGE SCALE GENOMIC DNA]</scope>
    <source>
        <strain evidence="5">2</strain>
    </source>
</reference>
<keyword evidence="2" id="KW-0472">Membrane</keyword>
<feature type="compositionally biased region" description="Basic and acidic residues" evidence="1">
    <location>
        <begin position="762"/>
        <end position="772"/>
    </location>
</feature>
<dbReference type="SMART" id="SM00304">
    <property type="entry name" value="HAMP"/>
    <property type="match status" value="1"/>
</dbReference>
<proteinExistence type="predicted"/>
<evidence type="ECO:0000259" key="4">
    <source>
        <dbReference type="PROSITE" id="PS51832"/>
    </source>
</evidence>
<dbReference type="InterPro" id="IPR037522">
    <property type="entry name" value="HD_GYP_dom"/>
</dbReference>
<dbReference type="PANTHER" id="PTHR43155:SF2">
    <property type="entry name" value="CYCLIC DI-GMP PHOSPHODIESTERASE PA4108"/>
    <property type="match status" value="1"/>
</dbReference>
<dbReference type="RefSeq" id="WP_186409911.1">
    <property type="nucleotide sequence ID" value="NZ_FLQY01000040.1"/>
</dbReference>
<evidence type="ECO:0000313" key="6">
    <source>
        <dbReference type="Proteomes" id="UP000199600"/>
    </source>
</evidence>
<dbReference type="SUPFAM" id="SSF55781">
    <property type="entry name" value="GAF domain-like"/>
    <property type="match status" value="1"/>
</dbReference>
<dbReference type="InterPro" id="IPR003018">
    <property type="entry name" value="GAF"/>
</dbReference>
<dbReference type="EMBL" id="FLQY01000040">
    <property type="protein sequence ID" value="SBT04716.1"/>
    <property type="molecule type" value="Genomic_DNA"/>
</dbReference>
<dbReference type="Gene3D" id="6.10.340.10">
    <property type="match status" value="1"/>
</dbReference>
<dbReference type="InterPro" id="IPR029016">
    <property type="entry name" value="GAF-like_dom_sf"/>
</dbReference>
<dbReference type="PANTHER" id="PTHR43155">
    <property type="entry name" value="CYCLIC DI-GMP PHOSPHODIESTERASE PA4108-RELATED"/>
    <property type="match status" value="1"/>
</dbReference>
<dbReference type="GO" id="GO:0016020">
    <property type="term" value="C:membrane"/>
    <property type="evidence" value="ECO:0007669"/>
    <property type="project" value="InterPro"/>
</dbReference>
<feature type="domain" description="HAMP" evidence="3">
    <location>
        <begin position="371"/>
        <end position="424"/>
    </location>
</feature>
<dbReference type="SMART" id="SM00065">
    <property type="entry name" value="GAF"/>
    <property type="match status" value="1"/>
</dbReference>
<feature type="region of interest" description="Disordered" evidence="1">
    <location>
        <begin position="762"/>
        <end position="787"/>
    </location>
</feature>
<dbReference type="Pfam" id="PF01590">
    <property type="entry name" value="GAF"/>
    <property type="match status" value="1"/>
</dbReference>
<feature type="transmembrane region" description="Helical" evidence="2">
    <location>
        <begin position="351"/>
        <end position="370"/>
    </location>
</feature>
<protein>
    <submittedName>
        <fullName evidence="5">Metal dependent phosphohydrolase</fullName>
    </submittedName>
</protein>
<dbReference type="AlphaFoldDB" id="A0A1A8XJ43"/>
<dbReference type="SMART" id="SM00471">
    <property type="entry name" value="HDc"/>
    <property type="match status" value="1"/>
</dbReference>
<dbReference type="InterPro" id="IPR003660">
    <property type="entry name" value="HAMP_dom"/>
</dbReference>
<keyword evidence="5" id="KW-0378">Hydrolase</keyword>
<keyword evidence="2" id="KW-0812">Transmembrane</keyword>
<evidence type="ECO:0000256" key="1">
    <source>
        <dbReference type="SAM" id="MobiDB-lite"/>
    </source>
</evidence>
<evidence type="ECO:0000259" key="3">
    <source>
        <dbReference type="PROSITE" id="PS50885"/>
    </source>
</evidence>